<dbReference type="Proteomes" id="UP000279307">
    <property type="component" value="Chromosome 10"/>
</dbReference>
<dbReference type="PANTHER" id="PTHR34153">
    <property type="entry name" value="SI:CH211-262H13.3-RELATED-RELATED"/>
    <property type="match status" value="1"/>
</dbReference>
<comment type="caution">
    <text evidence="2">The sequence shown here is derived from an EMBL/GenBank/DDBJ whole genome shotgun (WGS) entry which is preliminary data.</text>
</comment>
<feature type="compositionally biased region" description="Basic residues" evidence="1">
    <location>
        <begin position="151"/>
        <end position="163"/>
    </location>
</feature>
<feature type="compositionally biased region" description="Basic and acidic residues" evidence="1">
    <location>
        <begin position="167"/>
        <end position="183"/>
    </location>
</feature>
<proteinExistence type="predicted"/>
<dbReference type="EMBL" id="QOIP01000010">
    <property type="protein sequence ID" value="RLU17295.1"/>
    <property type="molecule type" value="Genomic_DNA"/>
</dbReference>
<dbReference type="PANTHER" id="PTHR34153:SF2">
    <property type="entry name" value="SI:CH211-262H13.3-RELATED"/>
    <property type="match status" value="1"/>
</dbReference>
<feature type="region of interest" description="Disordered" evidence="1">
    <location>
        <begin position="147"/>
        <end position="196"/>
    </location>
</feature>
<evidence type="ECO:0000256" key="1">
    <source>
        <dbReference type="SAM" id="MobiDB-lite"/>
    </source>
</evidence>
<protein>
    <recommendedName>
        <fullName evidence="4">DUF4806 domain-containing protein</fullName>
    </recommendedName>
</protein>
<gene>
    <name evidence="2" type="ORF">DMN91_009528</name>
</gene>
<evidence type="ECO:0000313" key="3">
    <source>
        <dbReference type="Proteomes" id="UP000279307"/>
    </source>
</evidence>
<reference evidence="2 3" key="1">
    <citation type="journal article" date="2018" name="Genome Res.">
        <title>The genomic architecture and molecular evolution of ant odorant receptors.</title>
        <authorList>
            <person name="McKenzie S.K."/>
            <person name="Kronauer D.J.C."/>
        </authorList>
    </citation>
    <scope>NUCLEOTIDE SEQUENCE [LARGE SCALE GENOMIC DNA]</scope>
    <source>
        <strain evidence="2">Clonal line C1</strain>
    </source>
</reference>
<evidence type="ECO:0008006" key="4">
    <source>
        <dbReference type="Google" id="ProtNLM"/>
    </source>
</evidence>
<organism evidence="2 3">
    <name type="scientific">Ooceraea biroi</name>
    <name type="common">Clonal raider ant</name>
    <name type="synonym">Cerapachys biroi</name>
    <dbReference type="NCBI Taxonomy" id="2015173"/>
    <lineage>
        <taxon>Eukaryota</taxon>
        <taxon>Metazoa</taxon>
        <taxon>Ecdysozoa</taxon>
        <taxon>Arthropoda</taxon>
        <taxon>Hexapoda</taxon>
        <taxon>Insecta</taxon>
        <taxon>Pterygota</taxon>
        <taxon>Neoptera</taxon>
        <taxon>Endopterygota</taxon>
        <taxon>Hymenoptera</taxon>
        <taxon>Apocrita</taxon>
        <taxon>Aculeata</taxon>
        <taxon>Formicoidea</taxon>
        <taxon>Formicidae</taxon>
        <taxon>Dorylinae</taxon>
        <taxon>Ooceraea</taxon>
    </lineage>
</organism>
<accession>A0A3L8D9W6</accession>
<evidence type="ECO:0000313" key="2">
    <source>
        <dbReference type="EMBL" id="RLU17295.1"/>
    </source>
</evidence>
<sequence length="196" mass="23184">MLFNVYRRLYERLHRIEAELTRVNSTMEKILRCVQDHHRAPQKPAIFPIRSLPDMDAFEGSNEDEYSNAVNYFRHIGGFNLREAVNICLKESLKDAIAPSFTWWGRQEHRPLCNTRLIRAIYDGVCQNKNFEKPTRSEFQAQMREALRMSKERHRSRSRKKTVPHGDGARIQRTLRDDERSNESGDMESINDDEQF</sequence>
<dbReference type="AlphaFoldDB" id="A0A3L8D9W6"/>
<feature type="compositionally biased region" description="Acidic residues" evidence="1">
    <location>
        <begin position="185"/>
        <end position="196"/>
    </location>
</feature>
<name>A0A3L8D9W6_OOCBI</name>